<name>A0AB36XK31_9VIBR</name>
<dbReference type="RefSeq" id="WP_102281504.1">
    <property type="nucleotide sequence ID" value="NZ_JAJGZN020000006.1"/>
</dbReference>
<feature type="compositionally biased region" description="Polar residues" evidence="1">
    <location>
        <begin position="462"/>
        <end position="472"/>
    </location>
</feature>
<evidence type="ECO:0008006" key="3">
    <source>
        <dbReference type="Google" id="ProtNLM"/>
    </source>
</evidence>
<comment type="caution">
    <text evidence="2">The sequence shown here is derived from an EMBL/GenBank/DDBJ whole genome shotgun (WGS) entry which is preliminary data.</text>
</comment>
<evidence type="ECO:0000256" key="1">
    <source>
        <dbReference type="SAM" id="MobiDB-lite"/>
    </source>
</evidence>
<dbReference type="EMBL" id="MCXM01000024">
    <property type="protein sequence ID" value="PMK44949.1"/>
    <property type="molecule type" value="Genomic_DNA"/>
</dbReference>
<feature type="region of interest" description="Disordered" evidence="1">
    <location>
        <begin position="443"/>
        <end position="472"/>
    </location>
</feature>
<reference evidence="2" key="3">
    <citation type="journal article" date="2018" name="Nature">
        <title>A major lineage of non-tailed dsDNA viruses as unrecognized killers of marine bacteria.</title>
        <authorList>
            <person name="Kauffman K.M."/>
            <person name="Hussain F.A."/>
            <person name="Yang J."/>
            <person name="Arevalo P."/>
            <person name="Brown J.M."/>
            <person name="Chang W.K."/>
            <person name="VanInsberghe D."/>
            <person name="Elsherbini J."/>
            <person name="Sharma R.S."/>
            <person name="Cutler M.B."/>
            <person name="Kelly L."/>
            <person name="Polz M.F."/>
        </authorList>
    </citation>
    <scope>NUCLEOTIDE SEQUENCE</scope>
    <source>
        <strain evidence="2">10N.261.52.F7</strain>
    </source>
</reference>
<organism evidence="2">
    <name type="scientific">Vibrio lentus</name>
    <dbReference type="NCBI Taxonomy" id="136468"/>
    <lineage>
        <taxon>Bacteria</taxon>
        <taxon>Pseudomonadati</taxon>
        <taxon>Pseudomonadota</taxon>
        <taxon>Gammaproteobacteria</taxon>
        <taxon>Vibrionales</taxon>
        <taxon>Vibrionaceae</taxon>
        <taxon>Vibrio</taxon>
    </lineage>
</organism>
<proteinExistence type="predicted"/>
<dbReference type="AlphaFoldDB" id="A0AB36XK31"/>
<protein>
    <recommendedName>
        <fullName evidence="3">Pyosin/cloacin translocation domain-containing protein</fullName>
    </recommendedName>
</protein>
<accession>A0AB36XK31</accession>
<evidence type="ECO:0000313" key="2">
    <source>
        <dbReference type="EMBL" id="PMK44949.1"/>
    </source>
</evidence>
<reference evidence="2" key="2">
    <citation type="submission" date="2016-07" db="EMBL/GenBank/DDBJ databases">
        <authorList>
            <person name="Kauffman K."/>
            <person name="Arevalo P."/>
            <person name="Polz M.F."/>
        </authorList>
    </citation>
    <scope>NUCLEOTIDE SEQUENCE</scope>
    <source>
        <strain evidence="2">10N.261.52.F7</strain>
    </source>
</reference>
<gene>
    <name evidence="2" type="ORF">BCT99_04935</name>
</gene>
<sequence length="796" mass="89481">MIRVNKNETLANFKQPDIRSEKSRGLTEVSENKRAPISESYLRGFLKDTAELIDSQPTVGNAWKKYWSEREVNNIDDYQIKVTTKHVPFIQIFSPNPQVESEEQTLSAFDYVAQNDHNHLHEKVFNKNVPLSSSESKNILSKLNDFKLPEYQKELQEHYFEENTGKIKNFANQYPELAVIAAINKGTIPENSMNILSSVENGNGEVLLPNLGPYGSSSLVMLRDNDSQQSLLISMNPLQTGSNVSHFDNNTKMQRFFKNEKNEEFILSHFNLYNIQDGVLAKGAEEHLDNVQHSRKEQYGAWFGSSVGVSGPRYKWEPALDMEFMSFSQLNNKYGDEYVNRLKTQFTNNADVLTVSDSERKTKQGLEIAKPIIDGLSIAISPFFPIAGVGAGLLSGIGIPAYQALTADTQDERDTSSFDVLTNLLIEGFTNIPVAGVGQAVRRTPKPEGELPSFRPHAPESVSHTPIKDNNNPFGYDLPTIKEKPEVLVSNQPPSNKPQQFLKDENGDVVQYLRRYDNKHTPVISHDDRLFVEIRNNYQEFDIDSGRPKGDASYYWEDNTFKQRESLIDDKLNTPISNTPLQLSRKEMKLKQKAIELESNDGGHSIERHGPEVSNKNIKSRIRTGTAPDGMFSSSLSSSKFNSYESWTDTRAKVFSHLFNNTGNKQGVAPLEGSAEQFKYTVYHPKPIGQSASGFGDIETVKDSSYGQGGRVITREGEVASKIQWKDSHVTQSTISWNKSKEQWVLSQHFPAVDSKPTFISNIKPTNGHYVTEGGKYGKTEHVSFGFNDASMNTEG</sequence>
<reference key="1">
    <citation type="submission" date="2016-07" db="EMBL/GenBank/DDBJ databases">
        <title>Nontailed viruses are major unrecognized killers of bacteria in the ocean.</title>
        <authorList>
            <person name="Kauffman K."/>
            <person name="Hussain F."/>
            <person name="Yang J."/>
            <person name="Arevalo P."/>
            <person name="Brown J."/>
            <person name="Cutler M."/>
            <person name="Kelly L."/>
            <person name="Polz M.F."/>
        </authorList>
    </citation>
    <scope>NUCLEOTIDE SEQUENCE [LARGE SCALE GENOMIC DNA]</scope>
    <source>
        <strain>10N.261.52.F7</strain>
    </source>
</reference>